<proteinExistence type="predicted"/>
<accession>A0A1W6ZTB3</accession>
<dbReference type="KEGG" id="psin:CAK95_16725"/>
<dbReference type="OrthoDB" id="9801741at2"/>
<reference evidence="1 2" key="1">
    <citation type="submission" date="2017-05" db="EMBL/GenBank/DDBJ databases">
        <title>Full genome sequence of Pseudorhodoplanes sinuspersici.</title>
        <authorList>
            <person name="Dastgheib S.M.M."/>
            <person name="Shavandi M."/>
            <person name="Tirandaz H."/>
        </authorList>
    </citation>
    <scope>NUCLEOTIDE SEQUENCE [LARGE SCALE GENOMIC DNA]</scope>
    <source>
        <strain evidence="1 2">RIPI110</strain>
    </source>
</reference>
<dbReference type="EMBL" id="CP021112">
    <property type="protein sequence ID" value="ARQ00536.1"/>
    <property type="molecule type" value="Genomic_DNA"/>
</dbReference>
<name>A0A1W6ZTB3_9HYPH</name>
<dbReference type="Proteomes" id="UP000194137">
    <property type="component" value="Chromosome"/>
</dbReference>
<keyword evidence="2" id="KW-1185">Reference proteome</keyword>
<evidence type="ECO:0000313" key="2">
    <source>
        <dbReference type="Proteomes" id="UP000194137"/>
    </source>
</evidence>
<dbReference type="AlphaFoldDB" id="A0A1W6ZTB3"/>
<organism evidence="1 2">
    <name type="scientific">Pseudorhodoplanes sinuspersici</name>
    <dbReference type="NCBI Taxonomy" id="1235591"/>
    <lineage>
        <taxon>Bacteria</taxon>
        <taxon>Pseudomonadati</taxon>
        <taxon>Pseudomonadota</taxon>
        <taxon>Alphaproteobacteria</taxon>
        <taxon>Hyphomicrobiales</taxon>
        <taxon>Pseudorhodoplanes</taxon>
    </lineage>
</organism>
<gene>
    <name evidence="1" type="ORF">CAK95_16725</name>
</gene>
<dbReference type="RefSeq" id="WP_086088932.1">
    <property type="nucleotide sequence ID" value="NZ_CP021112.1"/>
</dbReference>
<protein>
    <submittedName>
        <fullName evidence="1">Uncharacterized protein</fullName>
    </submittedName>
</protein>
<evidence type="ECO:0000313" key="1">
    <source>
        <dbReference type="EMBL" id="ARQ00536.1"/>
    </source>
</evidence>
<sequence length="130" mass="15124">MLSERGSLPNSFKKIRLELAREKGYPAGSSKHGYIIVAPLDEDHRLDPETWKSHRDACRIVHFRPTDDDEVGHLVHRPGGTWALRYDIRGDDDDETGYHFQDERFEIGEYVSIRDSDETHTYRVVSVERV</sequence>
<dbReference type="STRING" id="1235591.CAK95_16725"/>